<dbReference type="Gene3D" id="1.20.140.10">
    <property type="entry name" value="Butyryl-CoA Dehydrogenase, subunit A, domain 3"/>
    <property type="match status" value="1"/>
</dbReference>
<gene>
    <name evidence="9" type="ORF">J5285_16760</name>
</gene>
<dbReference type="InterPro" id="IPR009075">
    <property type="entry name" value="AcylCo_DH/oxidase_C"/>
</dbReference>
<evidence type="ECO:0000256" key="5">
    <source>
        <dbReference type="RuleBase" id="RU362125"/>
    </source>
</evidence>
<dbReference type="InterPro" id="IPR037069">
    <property type="entry name" value="AcylCoA_DH/ox_N_sf"/>
</dbReference>
<dbReference type="InterPro" id="IPR009100">
    <property type="entry name" value="AcylCoA_DH/oxidase_NM_dom_sf"/>
</dbReference>
<feature type="domain" description="Acyl-CoA oxidase/dehydrogenase middle" evidence="7">
    <location>
        <begin position="171"/>
        <end position="271"/>
    </location>
</feature>
<feature type="domain" description="Acyl-CoA dehydrogenase/oxidase C-terminal" evidence="6">
    <location>
        <begin position="282"/>
        <end position="443"/>
    </location>
</feature>
<dbReference type="InterPro" id="IPR036250">
    <property type="entry name" value="AcylCo_DH-like_C"/>
</dbReference>
<keyword evidence="5" id="KW-0560">Oxidoreductase</keyword>
<dbReference type="Pfam" id="PF02771">
    <property type="entry name" value="Acyl-CoA_dh_N"/>
    <property type="match status" value="1"/>
</dbReference>
<reference evidence="9 10" key="1">
    <citation type="submission" date="2021-03" db="EMBL/GenBank/DDBJ databases">
        <title>Rapid diversification of plasmids in a genus of pathogenic and nitrogen fixing bacteria.</title>
        <authorList>
            <person name="Weisberg A.J."/>
            <person name="Miller M."/>
            <person name="Ream W."/>
            <person name="Grunwald N.J."/>
            <person name="Chang J.H."/>
        </authorList>
    </citation>
    <scope>NUCLEOTIDE SEQUENCE [LARGE SCALE GENOMIC DNA]</scope>
    <source>
        <strain evidence="9 10">AF3.44</strain>
    </source>
</reference>
<evidence type="ECO:0000313" key="10">
    <source>
        <dbReference type="Proteomes" id="UP000826513"/>
    </source>
</evidence>
<dbReference type="InterPro" id="IPR052166">
    <property type="entry name" value="Diverse_Acyl-CoA_DH"/>
</dbReference>
<keyword evidence="4 5" id="KW-0274">FAD</keyword>
<keyword evidence="3 5" id="KW-0285">Flavoprotein</keyword>
<feature type="domain" description="Acyl-CoA dehydrogenase/oxidase N-terminal" evidence="8">
    <location>
        <begin position="53"/>
        <end position="166"/>
    </location>
</feature>
<evidence type="ECO:0000256" key="3">
    <source>
        <dbReference type="ARBA" id="ARBA00022630"/>
    </source>
</evidence>
<evidence type="ECO:0000256" key="1">
    <source>
        <dbReference type="ARBA" id="ARBA00001974"/>
    </source>
</evidence>
<sequence>MARSACSRGSAMSGYAKQAERTIALLEATPGWQTVRTFYPDLDDTTLETIIGQAALFAETELAPLNAMGDRQGCSLIDGRVKTPSGFPQAYRKLADAGWLGIDLPEDCGGQGLPLTLQAACAPLFERACVSLMMLAGSSRAAAVLLSEIAPNAVIEEWVPKLASGEWSATICISEPDAGSDVGRIRTRARRVDGQWQITGTKCWISFGDHDITRRIGHCLLARSSDEPGMKGLSLFLVPDSFNNSRNSITVERIEEKMGLHGSPTCVLRFDGSQGILLGEEGRGLPQLFTMIERMRLSTGCQGLGIASAAADIAEAYAAERRQGGAADRVAVSINTHPDVRRQLKCLREQTEVLRAAVLELAVTMDMARLSTDETERQKAADFAAWMLPLVKNFGAEIAFDTANRAVQVLGGAGYTREWPLEQYLRDSRIMSIYEGTTGMQALDFLTRRLWRDEGRELAIFRERVEQDLAALPGARSTEALKAFLAASEEMMALQATPDEAFYKADDYMRAAWAAVAEWLLPRCDSASQQAFSKQSSEWEQKRAS</sequence>
<accession>A0ABX8T6Y6</accession>
<dbReference type="PANTHER" id="PTHR42803:SF1">
    <property type="entry name" value="BROAD-SPECIFICITY LINEAR ACYL-COA DEHYDROGENASE FADE5"/>
    <property type="match status" value="1"/>
</dbReference>
<evidence type="ECO:0000259" key="8">
    <source>
        <dbReference type="Pfam" id="PF02771"/>
    </source>
</evidence>
<organism evidence="9 10">
    <name type="scientific">Agrobacterium larrymoorei</name>
    <dbReference type="NCBI Taxonomy" id="160699"/>
    <lineage>
        <taxon>Bacteria</taxon>
        <taxon>Pseudomonadati</taxon>
        <taxon>Pseudomonadota</taxon>
        <taxon>Alphaproteobacteria</taxon>
        <taxon>Hyphomicrobiales</taxon>
        <taxon>Rhizobiaceae</taxon>
        <taxon>Rhizobium/Agrobacterium group</taxon>
        <taxon>Agrobacterium</taxon>
    </lineage>
</organism>
<protein>
    <submittedName>
        <fullName evidence="9">Acyl-CoA dehydrogenase family protein</fullName>
    </submittedName>
</protein>
<dbReference type="Pfam" id="PF02770">
    <property type="entry name" value="Acyl-CoA_dh_M"/>
    <property type="match status" value="1"/>
</dbReference>
<dbReference type="InterPro" id="IPR046373">
    <property type="entry name" value="Acyl-CoA_Oxase/DH_mid-dom_sf"/>
</dbReference>
<evidence type="ECO:0000256" key="2">
    <source>
        <dbReference type="ARBA" id="ARBA00009347"/>
    </source>
</evidence>
<dbReference type="SUPFAM" id="SSF47203">
    <property type="entry name" value="Acyl-CoA dehydrogenase C-terminal domain-like"/>
    <property type="match status" value="1"/>
</dbReference>
<evidence type="ECO:0000256" key="4">
    <source>
        <dbReference type="ARBA" id="ARBA00022827"/>
    </source>
</evidence>
<dbReference type="Gene3D" id="1.10.540.10">
    <property type="entry name" value="Acyl-CoA dehydrogenase/oxidase, N-terminal domain"/>
    <property type="match status" value="1"/>
</dbReference>
<evidence type="ECO:0000259" key="7">
    <source>
        <dbReference type="Pfam" id="PF02770"/>
    </source>
</evidence>
<dbReference type="PANTHER" id="PTHR42803">
    <property type="entry name" value="ACYL-COA DEHYDROGENASE"/>
    <property type="match status" value="1"/>
</dbReference>
<proteinExistence type="inferred from homology"/>
<evidence type="ECO:0000259" key="6">
    <source>
        <dbReference type="Pfam" id="PF00441"/>
    </source>
</evidence>
<dbReference type="SUPFAM" id="SSF56645">
    <property type="entry name" value="Acyl-CoA dehydrogenase NM domain-like"/>
    <property type="match status" value="1"/>
</dbReference>
<dbReference type="Gene3D" id="2.40.110.10">
    <property type="entry name" value="Butyryl-CoA Dehydrogenase, subunit A, domain 2"/>
    <property type="match status" value="1"/>
</dbReference>
<name>A0ABX8T6Y6_9HYPH</name>
<dbReference type="Proteomes" id="UP000826513">
    <property type="component" value="Chromosome 2"/>
</dbReference>
<comment type="similarity">
    <text evidence="2 5">Belongs to the acyl-CoA dehydrogenase family.</text>
</comment>
<comment type="cofactor">
    <cofactor evidence="1 5">
        <name>FAD</name>
        <dbReference type="ChEBI" id="CHEBI:57692"/>
    </cofactor>
</comment>
<dbReference type="EMBL" id="CP072168">
    <property type="protein sequence ID" value="QYA09052.1"/>
    <property type="molecule type" value="Genomic_DNA"/>
</dbReference>
<dbReference type="Pfam" id="PF00441">
    <property type="entry name" value="Acyl-CoA_dh_1"/>
    <property type="match status" value="1"/>
</dbReference>
<evidence type="ECO:0000313" key="9">
    <source>
        <dbReference type="EMBL" id="QYA09052.1"/>
    </source>
</evidence>
<dbReference type="InterPro" id="IPR013786">
    <property type="entry name" value="AcylCoA_DH/ox_N"/>
</dbReference>
<keyword evidence="10" id="KW-1185">Reference proteome</keyword>
<dbReference type="InterPro" id="IPR006091">
    <property type="entry name" value="Acyl-CoA_Oxase/DH_mid-dom"/>
</dbReference>